<comment type="subcellular location">
    <subcellularLocation>
        <location evidence="1">Mitochondrion</location>
    </subcellularLocation>
</comment>
<dbReference type="WBParaSite" id="Pan_g2103.t1">
    <property type="protein sequence ID" value="Pan_g2103.t1"/>
    <property type="gene ID" value="Pan_g2103"/>
</dbReference>
<dbReference type="PANTHER" id="PTHR12059:SF5">
    <property type="entry name" value="LARGE RIBOSOMAL SUBUNIT PROTEIN UL23M"/>
    <property type="match status" value="1"/>
</dbReference>
<evidence type="ECO:0000256" key="1">
    <source>
        <dbReference type="ARBA" id="ARBA00004173"/>
    </source>
</evidence>
<reference evidence="10" key="2">
    <citation type="submission" date="2020-10" db="UniProtKB">
        <authorList>
            <consortium name="WormBaseParasite"/>
        </authorList>
    </citation>
    <scope>IDENTIFICATION</scope>
</reference>
<proteinExistence type="inferred from homology"/>
<evidence type="ECO:0000313" key="10">
    <source>
        <dbReference type="WBParaSite" id="Pan_g2103.t1"/>
    </source>
</evidence>
<keyword evidence="3" id="KW-0689">Ribosomal protein</keyword>
<keyword evidence="9" id="KW-1185">Reference proteome</keyword>
<evidence type="ECO:0000313" key="9">
    <source>
        <dbReference type="Proteomes" id="UP000492821"/>
    </source>
</evidence>
<dbReference type="FunFam" id="3.30.70.330:FF:000284">
    <property type="entry name" value="39S ribosomal protein L23, mitochondrial"/>
    <property type="match status" value="1"/>
</dbReference>
<dbReference type="InterPro" id="IPR013025">
    <property type="entry name" value="Ribosomal_uL23-like"/>
</dbReference>
<dbReference type="InterPro" id="IPR012677">
    <property type="entry name" value="Nucleotide-bd_a/b_plait_sf"/>
</dbReference>
<evidence type="ECO:0000256" key="7">
    <source>
        <dbReference type="ARBA" id="ARBA00039977"/>
    </source>
</evidence>
<dbReference type="GO" id="GO:0032543">
    <property type="term" value="P:mitochondrial translation"/>
    <property type="evidence" value="ECO:0007669"/>
    <property type="project" value="TreeGrafter"/>
</dbReference>
<dbReference type="GO" id="GO:0003735">
    <property type="term" value="F:structural constituent of ribosome"/>
    <property type="evidence" value="ECO:0007669"/>
    <property type="project" value="InterPro"/>
</dbReference>
<dbReference type="SUPFAM" id="SSF54189">
    <property type="entry name" value="Ribosomal proteins S24e, L23 and L15e"/>
    <property type="match status" value="1"/>
</dbReference>
<dbReference type="Gene3D" id="3.30.70.330">
    <property type="match status" value="1"/>
</dbReference>
<sequence length="159" mass="19131">MTTRISRLWQPGNPQNRVFFPDFWLKVVETPKVGYKRLPKNAAKFEIDQRMSRTDVREYLEKIYKLPVRDVRIENKLGDITWNAPLDKEKRRAIWKDDDRKFAYVYFAKEIEFNYPVIFTETDEVTEDLEKMKKFLAEDHNNEKFVNRDRAGIGNFFGV</sequence>
<evidence type="ECO:0000256" key="2">
    <source>
        <dbReference type="ARBA" id="ARBA00006700"/>
    </source>
</evidence>
<evidence type="ECO:0000256" key="8">
    <source>
        <dbReference type="ARBA" id="ARBA00041375"/>
    </source>
</evidence>
<dbReference type="GO" id="GO:0005762">
    <property type="term" value="C:mitochondrial large ribosomal subunit"/>
    <property type="evidence" value="ECO:0007669"/>
    <property type="project" value="TreeGrafter"/>
</dbReference>
<organism evidence="9 10">
    <name type="scientific">Panagrellus redivivus</name>
    <name type="common">Microworm</name>
    <dbReference type="NCBI Taxonomy" id="6233"/>
    <lineage>
        <taxon>Eukaryota</taxon>
        <taxon>Metazoa</taxon>
        <taxon>Ecdysozoa</taxon>
        <taxon>Nematoda</taxon>
        <taxon>Chromadorea</taxon>
        <taxon>Rhabditida</taxon>
        <taxon>Tylenchina</taxon>
        <taxon>Panagrolaimomorpha</taxon>
        <taxon>Panagrolaimoidea</taxon>
        <taxon>Panagrolaimidae</taxon>
        <taxon>Panagrellus</taxon>
    </lineage>
</organism>
<dbReference type="Proteomes" id="UP000492821">
    <property type="component" value="Unassembled WGS sequence"/>
</dbReference>
<name>A0A7E4VH25_PANRE</name>
<evidence type="ECO:0000256" key="5">
    <source>
        <dbReference type="ARBA" id="ARBA00023274"/>
    </source>
</evidence>
<evidence type="ECO:0000256" key="4">
    <source>
        <dbReference type="ARBA" id="ARBA00023128"/>
    </source>
</evidence>
<dbReference type="InterPro" id="IPR012678">
    <property type="entry name" value="Ribosomal_uL23/eL15/eS24_sf"/>
</dbReference>
<reference evidence="9" key="1">
    <citation type="journal article" date="2013" name="Genetics">
        <title>The draft genome and transcriptome of Panagrellus redivivus are shaped by the harsh demands of a free-living lifestyle.</title>
        <authorList>
            <person name="Srinivasan J."/>
            <person name="Dillman A.R."/>
            <person name="Macchietto M.G."/>
            <person name="Heikkinen L."/>
            <person name="Lakso M."/>
            <person name="Fracchia K.M."/>
            <person name="Antoshechkin I."/>
            <person name="Mortazavi A."/>
            <person name="Wong G."/>
            <person name="Sternberg P.W."/>
        </authorList>
    </citation>
    <scope>NUCLEOTIDE SEQUENCE [LARGE SCALE GENOMIC DNA]</scope>
    <source>
        <strain evidence="9">MT8872</strain>
    </source>
</reference>
<protein>
    <recommendedName>
        <fullName evidence="7">Large ribosomal subunit protein uL23m</fullName>
    </recommendedName>
    <alternativeName>
        <fullName evidence="8">39S ribosomal protein L23, mitochondrial</fullName>
    </alternativeName>
</protein>
<comment type="subunit">
    <text evidence="6">Component of the mitochondrial ribosome large subunit (39S) which comprises a 16S rRNA and about 50 distinct proteins.</text>
</comment>
<dbReference type="AlphaFoldDB" id="A0A7E4VH25"/>
<comment type="similarity">
    <text evidence="2">Belongs to the universal ribosomal protein uL23 family.</text>
</comment>
<dbReference type="PANTHER" id="PTHR12059">
    <property type="entry name" value="RIBOSOMAL PROTEIN L23-RELATED"/>
    <property type="match status" value="1"/>
</dbReference>
<evidence type="ECO:0000256" key="3">
    <source>
        <dbReference type="ARBA" id="ARBA00022980"/>
    </source>
</evidence>
<evidence type="ECO:0000256" key="6">
    <source>
        <dbReference type="ARBA" id="ARBA00038782"/>
    </source>
</evidence>
<keyword evidence="4" id="KW-0496">Mitochondrion</keyword>
<keyword evidence="5" id="KW-0687">Ribonucleoprotein</keyword>
<accession>A0A7E4VH25</accession>